<evidence type="ECO:0000313" key="1">
    <source>
        <dbReference type="EMBL" id="CAH0017734.1"/>
    </source>
</evidence>
<accession>A0A9N9V637</accession>
<protein>
    <submittedName>
        <fullName evidence="1">Uncharacterized protein</fullName>
    </submittedName>
</protein>
<comment type="caution">
    <text evidence="1">The sequence shown here is derived from an EMBL/GenBank/DDBJ whole genome shotgun (WGS) entry which is preliminary data.</text>
</comment>
<proteinExistence type="predicted"/>
<dbReference type="EMBL" id="CABFNQ020000521">
    <property type="protein sequence ID" value="CAH0017734.1"/>
    <property type="molecule type" value="Genomic_DNA"/>
</dbReference>
<organism evidence="1 2">
    <name type="scientific">Clonostachys rhizophaga</name>
    <dbReference type="NCBI Taxonomy" id="160324"/>
    <lineage>
        <taxon>Eukaryota</taxon>
        <taxon>Fungi</taxon>
        <taxon>Dikarya</taxon>
        <taxon>Ascomycota</taxon>
        <taxon>Pezizomycotina</taxon>
        <taxon>Sordariomycetes</taxon>
        <taxon>Hypocreomycetidae</taxon>
        <taxon>Hypocreales</taxon>
        <taxon>Bionectriaceae</taxon>
        <taxon>Clonostachys</taxon>
    </lineage>
</organism>
<name>A0A9N9V637_9HYPO</name>
<gene>
    <name evidence="1" type="ORF">CRHIZ90672A_00016149</name>
</gene>
<dbReference type="AlphaFoldDB" id="A0A9N9V637"/>
<evidence type="ECO:0000313" key="2">
    <source>
        <dbReference type="Proteomes" id="UP000696573"/>
    </source>
</evidence>
<sequence>MCVQPMHAFAGDVKWKLWCQQPEPSGHATLALWRERAGAQLDRHLNSTLDEPSISFSNCTVILRLSLKSPWVHNDGAGQGCCPIHTRQALHYPSIRPVSSASRVFMVGGRQAGAGEGGVGLKLSSFFVVPAPLFSHDRPRFVPSNQKGGVWYEQGFSVREPRSRPRTRAGYDVPAGLGT</sequence>
<reference evidence="1" key="1">
    <citation type="submission" date="2021-10" db="EMBL/GenBank/DDBJ databases">
        <authorList>
            <person name="Piombo E."/>
        </authorList>
    </citation>
    <scope>NUCLEOTIDE SEQUENCE</scope>
</reference>
<dbReference type="Proteomes" id="UP000696573">
    <property type="component" value="Unassembled WGS sequence"/>
</dbReference>
<keyword evidence="2" id="KW-1185">Reference proteome</keyword>